<feature type="region of interest" description="Disordered" evidence="1">
    <location>
        <begin position="167"/>
        <end position="188"/>
    </location>
</feature>
<keyword evidence="3" id="KW-1185">Reference proteome</keyword>
<evidence type="ECO:0000313" key="3">
    <source>
        <dbReference type="Proteomes" id="UP001530400"/>
    </source>
</evidence>
<feature type="compositionally biased region" description="Polar residues" evidence="1">
    <location>
        <begin position="2230"/>
        <end position="2242"/>
    </location>
</feature>
<organism evidence="2 3">
    <name type="scientific">Cyclotella atomus</name>
    <dbReference type="NCBI Taxonomy" id="382360"/>
    <lineage>
        <taxon>Eukaryota</taxon>
        <taxon>Sar</taxon>
        <taxon>Stramenopiles</taxon>
        <taxon>Ochrophyta</taxon>
        <taxon>Bacillariophyta</taxon>
        <taxon>Coscinodiscophyceae</taxon>
        <taxon>Thalassiosirophycidae</taxon>
        <taxon>Stephanodiscales</taxon>
        <taxon>Stephanodiscaceae</taxon>
        <taxon>Cyclotella</taxon>
    </lineage>
</organism>
<dbReference type="Proteomes" id="UP001530400">
    <property type="component" value="Unassembled WGS sequence"/>
</dbReference>
<feature type="compositionally biased region" description="Polar residues" evidence="1">
    <location>
        <begin position="94"/>
        <end position="114"/>
    </location>
</feature>
<gene>
    <name evidence="2" type="ORF">ACHAWO_012258</name>
</gene>
<proteinExistence type="predicted"/>
<feature type="compositionally biased region" description="Polar residues" evidence="1">
    <location>
        <begin position="551"/>
        <end position="561"/>
    </location>
</feature>
<dbReference type="PANTHER" id="PTHR14918">
    <property type="entry name" value="KICSTOR COMPLEX PROTEIN SZT2"/>
    <property type="match status" value="1"/>
</dbReference>
<feature type="region of interest" description="Disordered" evidence="1">
    <location>
        <begin position="1294"/>
        <end position="1315"/>
    </location>
</feature>
<evidence type="ECO:0000256" key="1">
    <source>
        <dbReference type="SAM" id="MobiDB-lite"/>
    </source>
</evidence>
<feature type="region of interest" description="Disordered" evidence="1">
    <location>
        <begin position="1"/>
        <end position="25"/>
    </location>
</feature>
<feature type="compositionally biased region" description="Basic and acidic residues" evidence="1">
    <location>
        <begin position="1300"/>
        <end position="1314"/>
    </location>
</feature>
<protein>
    <recommendedName>
        <fullName evidence="4">Calmodulin</fullName>
    </recommendedName>
</protein>
<dbReference type="PANTHER" id="PTHR14918:SF3">
    <property type="entry name" value="KICSTOR COMPLEX PROTEIN SZT2"/>
    <property type="match status" value="1"/>
</dbReference>
<evidence type="ECO:0000313" key="2">
    <source>
        <dbReference type="EMBL" id="KAL3804583.1"/>
    </source>
</evidence>
<dbReference type="EMBL" id="JALLPJ020000037">
    <property type="protein sequence ID" value="KAL3804583.1"/>
    <property type="molecule type" value="Genomic_DNA"/>
</dbReference>
<feature type="region of interest" description="Disordered" evidence="1">
    <location>
        <begin position="551"/>
        <end position="573"/>
    </location>
</feature>
<feature type="region of interest" description="Disordered" evidence="1">
    <location>
        <begin position="72"/>
        <end position="123"/>
    </location>
</feature>
<feature type="region of interest" description="Disordered" evidence="1">
    <location>
        <begin position="2123"/>
        <end position="2242"/>
    </location>
</feature>
<evidence type="ECO:0008006" key="4">
    <source>
        <dbReference type="Google" id="ProtNLM"/>
    </source>
</evidence>
<dbReference type="InterPro" id="IPR033228">
    <property type="entry name" value="SZT2"/>
</dbReference>
<accession>A0ABD3QWK1</accession>
<comment type="caution">
    <text evidence="2">The sequence shown here is derived from an EMBL/GenBank/DDBJ whole genome shotgun (WGS) entry which is preliminary data.</text>
</comment>
<reference evidence="2 3" key="1">
    <citation type="submission" date="2024-10" db="EMBL/GenBank/DDBJ databases">
        <title>Updated reference genomes for cyclostephanoid diatoms.</title>
        <authorList>
            <person name="Roberts W.R."/>
            <person name="Alverson A.J."/>
        </authorList>
    </citation>
    <scope>NUCLEOTIDE SEQUENCE [LARGE SCALE GENOMIC DNA]</scope>
    <source>
        <strain evidence="2 3">AJA010-31</strain>
    </source>
</reference>
<name>A0ABD3QWK1_9STRA</name>
<sequence>MVSSSKPSAPRRDSSDRTLTSSTGKIQGSLTTLGDACGVALLLGNHAKFGLAERCCYHFDLIETLTSLPTERAPNSIRGRDRGDSLSSHDGGESNFSSSISKETANNSTPNVTEQPPEEPKLASFNPPKACYCGVVSLLECIPSTASDSRVTKRALRSKHREFNTRAQKAWGRAHIAPKRQTKSASNIGEGYGNNGSLRHCHQPRHLPLPLNPNTRVTFAYELTSIAIVVDASPSMTAATFLNESYVLADGCCVPLDRLGSMLKLYLKGLIQPIEMPPVSVTGQGVAFGRWTPNLAITVVAAFPPSFRGDCGSARMLVRDFRVRDEKSALELVHQVEKWALHNVEGVIADRLGGERSHFGNGLGGRSTQGKISAPNNLLCVPSKISSWTNIRSSMKDILAVGDAALATLPPEGRPVVLVVSDCLNVHCGSVFDHLAETSRSDVPISVVNLSNTTSVPNEYSDSIYASLPIDVSEDSKSLRDACLQTGGIYLDVSLLDSYVNMNAGSSACMSAPFHGDVHFTSKKRSIRPNALQWYSLFCLSPLTPGYSSHSPTRSVIGNSRTTKHQPHDSMSTFDGQSFEVSRPFALSSNLEISFSTQAAALSERTFFVKYNINPVRVKSLLMSRILEGYRARKYGQNTQDPDAPLTSLPDKVSIHMTLKLSDCGVTLHYEVSFVSSPYHVPTVGAAYIKLELSGDDTEFILFVKNNFHGVVQQGRSISSIASKAADKICRLLKWVRKEDYLETYLCLPGWGQIDYFSQNHSFLRRLETLTTLQRHRHFRSETIEVVTSTGQKELSQSRAYALFSDLMENDEGEDNLYDAILSWASRVIVERTTYVKVLPARNDDLTYYLIIHVLRCSAASRLFTITMDFHGELDAEDRLGIVASFRERLDCYDNVVVLEKSISGVIAVRPKSRETLWRPRLAEYFLHHRSWSIIKDPEVLPLITKRRNLVGKFMILNSEEKRALFAKFSNGDTVVYQVLLRPEGIFVDIHMEPNRGLFNPFFASDSTFRAIYEKVKTKDMECAKNLHARSNLIQALDCSSEYTNSQPGDVLRLINISSRTERRLRFFRGNSLANDLLFHMTCDFITSGLLKQKTAKLSVNGNVADYSGQWFLMRLDWYVLSAIHLSTLTIEEAKNSTFSHLIFFTAGISTLYPNDDTKTEDVVIDDDDFYGLDLILHDIEQAHGKNYALALYQSLREPDFNTCDLSEEDVAYALSFCTFKTVLKKVISVDDLSDQLGSHVETMTGIKLCDLLSTLLNQVPMSDGQIFYCARGGDENGIELLDCVSIQENDIGSSHLSRHSNDEDSDAQYHDDEPSQQLAQSSPVFFRIALDGTAATEQHIRSIKKSTTFELAVSIFDNQNVSPAHLSVISVLNNALNSFTAEQQLESYRFHGTMTLSEEDLCTISKILPQTKHLSTNVPLSFFAAKTKSLIPASNPTGSTEHDLEHGYSTLLTQFQDWCTLKASNSSFLALENSEPIQLIPYWCFVQVSRSTGTVVIKVFHPNGNEAAQGVIERTREKVIKTCHRTNQLLLLQDLYKTKTACTLLIAESEDVTNQQNPNCSSEATFACPIQYRETMELNSRSTPRQAIDSLTSSTLHNFLISNRRRMFAYKDADNSIFYMQLREMAPAVELCVHGLTIPGPSITHQLVSLLKRSMLVLPLNAISSVLMKNPYYALNEEDVEFLRQFNDQMSQLDSDYTSSSAKSRRSYALPSHIRDPLLILLLFRRNITGSTFIHHLHEQSRDDNSLSLSDIIDEVNGGMHTFHICIPSQEFTFFFNSTPSQLDPNYQTVSTLTERGKQFSREAGSGIAIIELSLVDKDGQENIISLDGKRGQIRPGVAMKDIILQSASDDAHPSFKFDIDISNTTVDIDVLHKWVELSLNQVLLTWHIETVIDQSKKLQNVLPQLPILEDTMKMAIKLPHPAVGMCRNKRMIRAKSLAAITLQMNEMVLSSLCQKSKMTTLPGVSTIRRSKHSCIVTIKRDPISKDSVIVTAGGKSFIDKTIDNHEYISVFGLGSFDQFSVVTSSQLFFKEAFDVRPTQNTAFTQAMAMVKKKYPSLFTRHVAFILRVSRSSRTLLGYNMHPQIWSTIKQRFIEIDDAMSKQDEMHMINLQAKCGSVQGCSNMPAPAPLKPITTPKPENTPVDETKQDKPNASINQDSAMRGPKRRIPRPTSMLRPKLIGKSVEGSAMQAVKASRLRASSRPLPPQRAVSSGKVSAPPRDKEKRSKKTSSATKDTLSSQHHLLPLASQTKLVRDISAMMKVAHLPLPNAKINQSSIQLMLDSFLQYTKKDSEVQLPLVCVFVNCYSNFLGTWSIEHLTCDNETSVIPFLDQLTKSLSSKGMVLKSHSGSNNISPLLIAKELASNSDHQATIILQISMTRGSNKTIHIFCRAWLVNTANHNSNRKGLKPFVRQKIANRKGAIIEDLVEDFVTYLDLDLRCKVLNYAGCRLASAAKGGQVQVNLPSTVALLRSAIVRFQESQLRKCDGVEYHLQRRFLCPSTFLQDLPENSFQKPTMCSFLLENCKEYHQLYCGRSQDPCFVGSLKVVGLVVHFFITWHETVRSAFDVFVLTETKGQQIDLFVGKEGSPYAEKLSHIILYSTMGVVQKLLRRAALDQRRQHLWSLFGKDYQLSSSINEHEVVEMIETSHKIPMACIDQRVKSFFDTSELQIPWRELFVQINQTPPFTHCISFSVNEATFHVVYVKPHDLYLSFKMQNEMFTETCVLFRNKNANTIANTENEQEVSSASIVEQFTNHVTKWLFSSCCLFSVA</sequence>